<reference evidence="1" key="1">
    <citation type="journal article" date="2015" name="Nature">
        <title>Complex archaea that bridge the gap between prokaryotes and eukaryotes.</title>
        <authorList>
            <person name="Spang A."/>
            <person name="Saw J.H."/>
            <person name="Jorgensen S.L."/>
            <person name="Zaremba-Niedzwiedzka K."/>
            <person name="Martijn J."/>
            <person name="Lind A.E."/>
            <person name="van Eijk R."/>
            <person name="Schleper C."/>
            <person name="Guy L."/>
            <person name="Ettema T.J."/>
        </authorList>
    </citation>
    <scope>NUCLEOTIDE SEQUENCE</scope>
</reference>
<evidence type="ECO:0000313" key="1">
    <source>
        <dbReference type="EMBL" id="KKM99660.1"/>
    </source>
</evidence>
<comment type="caution">
    <text evidence="1">The sequence shown here is derived from an EMBL/GenBank/DDBJ whole genome shotgun (WGS) entry which is preliminary data.</text>
</comment>
<accession>A0A0F9PF40</accession>
<dbReference type="EMBL" id="LAZR01005470">
    <property type="protein sequence ID" value="KKM99660.1"/>
    <property type="molecule type" value="Genomic_DNA"/>
</dbReference>
<name>A0A0F9PF40_9ZZZZ</name>
<protein>
    <submittedName>
        <fullName evidence="1">Uncharacterized protein</fullName>
    </submittedName>
</protein>
<organism evidence="1">
    <name type="scientific">marine sediment metagenome</name>
    <dbReference type="NCBI Taxonomy" id="412755"/>
    <lineage>
        <taxon>unclassified sequences</taxon>
        <taxon>metagenomes</taxon>
        <taxon>ecological metagenomes</taxon>
    </lineage>
</organism>
<feature type="non-terminal residue" evidence="1">
    <location>
        <position position="52"/>
    </location>
</feature>
<sequence length="52" mass="5885">MVRYKFTHGQAPVRYLAAEGIVHLFEPHFKGIWGQAHFQMALLAAPPFIGPH</sequence>
<proteinExistence type="predicted"/>
<dbReference type="AlphaFoldDB" id="A0A0F9PF40"/>
<gene>
    <name evidence="1" type="ORF">LCGC14_1145600</name>
</gene>